<dbReference type="EC" id="2.3.2.27" evidence="2"/>
<dbReference type="InterPro" id="IPR013083">
    <property type="entry name" value="Znf_RING/FYVE/PHD"/>
</dbReference>
<accession>A0AAD4JBL4</accession>
<dbReference type="PROSITE" id="PS50089">
    <property type="entry name" value="ZF_RING_2"/>
    <property type="match status" value="1"/>
</dbReference>
<dbReference type="AlphaFoldDB" id="A0AAD4JBL4"/>
<evidence type="ECO:0000256" key="6">
    <source>
        <dbReference type="ARBA" id="ARBA00022786"/>
    </source>
</evidence>
<dbReference type="PANTHER" id="PTHR46463:SF27">
    <property type="entry name" value="OS03G0788800 PROTEIN"/>
    <property type="match status" value="1"/>
</dbReference>
<feature type="domain" description="RING-type" evidence="9">
    <location>
        <begin position="55"/>
        <end position="95"/>
    </location>
</feature>
<comment type="caution">
    <text evidence="10">The sequence shown here is derived from an EMBL/GenBank/DDBJ whole genome shotgun (WGS) entry which is preliminary data.</text>
</comment>
<evidence type="ECO:0000256" key="8">
    <source>
        <dbReference type="PROSITE-ProRule" id="PRU00175"/>
    </source>
</evidence>
<sequence length="262" mass="29325">MVHRRYHSCSTGKLSLLAFYKLVPGMDKVNKGENHIVSTSTFVKEGIHDECDDACSICLEAFSHSDPSRVTICQHEFHLQCILEWCQRSSNCPMCWQPISLKDSTSQELLVAVEQERCFRSSPLRNAAMYHHPIPTLRGFGLQHVSLQSVQFNSTGMFPLIASENRSYLGESSSSSINRAGPSDFQSFPDTWRSRLNSMSMKYKESISENTRVWKEKLFSRSSSSMADIVSEVRTEISAGIATVSRMMERTSNGSNTASSAG</sequence>
<protein>
    <recommendedName>
        <fullName evidence="2">RING-type E3 ubiquitin transferase</fullName>
        <ecNumber evidence="2">2.3.2.27</ecNumber>
    </recommendedName>
</protein>
<comment type="catalytic activity">
    <reaction evidence="1">
        <text>S-ubiquitinyl-[E2 ubiquitin-conjugating enzyme]-L-cysteine + [acceptor protein]-L-lysine = [E2 ubiquitin-conjugating enzyme]-L-cysteine + N(6)-ubiquitinyl-[acceptor protein]-L-lysine.</text>
        <dbReference type="EC" id="2.3.2.27"/>
    </reaction>
</comment>
<dbReference type="Proteomes" id="UP001190926">
    <property type="component" value="Unassembled WGS sequence"/>
</dbReference>
<keyword evidence="11" id="KW-1185">Reference proteome</keyword>
<evidence type="ECO:0000259" key="9">
    <source>
        <dbReference type="PROSITE" id="PS50089"/>
    </source>
</evidence>
<keyword evidence="4" id="KW-0479">Metal-binding</keyword>
<evidence type="ECO:0000256" key="2">
    <source>
        <dbReference type="ARBA" id="ARBA00012483"/>
    </source>
</evidence>
<evidence type="ECO:0000313" key="11">
    <source>
        <dbReference type="Proteomes" id="UP001190926"/>
    </source>
</evidence>
<keyword evidence="5 8" id="KW-0863">Zinc-finger</keyword>
<reference evidence="10 11" key="1">
    <citation type="journal article" date="2021" name="Nat. Commun.">
        <title>Incipient diploidization of the medicinal plant Perilla within 10,000 years.</title>
        <authorList>
            <person name="Zhang Y."/>
            <person name="Shen Q."/>
            <person name="Leng L."/>
            <person name="Zhang D."/>
            <person name="Chen S."/>
            <person name="Shi Y."/>
            <person name="Ning Z."/>
            <person name="Chen S."/>
        </authorList>
    </citation>
    <scope>NUCLEOTIDE SEQUENCE [LARGE SCALE GENOMIC DNA]</scope>
    <source>
        <strain evidence="11">cv. PC099</strain>
    </source>
</reference>
<name>A0AAD4JBL4_PERFH</name>
<dbReference type="Gene3D" id="3.30.40.10">
    <property type="entry name" value="Zinc/RING finger domain, C3HC4 (zinc finger)"/>
    <property type="match status" value="1"/>
</dbReference>
<evidence type="ECO:0000313" key="10">
    <source>
        <dbReference type="EMBL" id="KAH6830175.1"/>
    </source>
</evidence>
<proteinExistence type="predicted"/>
<dbReference type="PANTHER" id="PTHR46463">
    <property type="entry name" value="ZINC FINGER, RING/FYVE/PHD-TYPE"/>
    <property type="match status" value="1"/>
</dbReference>
<evidence type="ECO:0000256" key="3">
    <source>
        <dbReference type="ARBA" id="ARBA00022679"/>
    </source>
</evidence>
<dbReference type="GO" id="GO:0008270">
    <property type="term" value="F:zinc ion binding"/>
    <property type="evidence" value="ECO:0007669"/>
    <property type="project" value="UniProtKB-KW"/>
</dbReference>
<dbReference type="Pfam" id="PF13639">
    <property type="entry name" value="zf-RING_2"/>
    <property type="match status" value="1"/>
</dbReference>
<dbReference type="SUPFAM" id="SSF57850">
    <property type="entry name" value="RING/U-box"/>
    <property type="match status" value="1"/>
</dbReference>
<gene>
    <name evidence="10" type="ORF">C2S53_015558</name>
</gene>
<evidence type="ECO:0000256" key="4">
    <source>
        <dbReference type="ARBA" id="ARBA00022723"/>
    </source>
</evidence>
<keyword evidence="7" id="KW-0862">Zinc</keyword>
<evidence type="ECO:0000256" key="7">
    <source>
        <dbReference type="ARBA" id="ARBA00022833"/>
    </source>
</evidence>
<keyword evidence="6" id="KW-0833">Ubl conjugation pathway</keyword>
<dbReference type="InterPro" id="IPR001841">
    <property type="entry name" value="Znf_RING"/>
</dbReference>
<evidence type="ECO:0000256" key="5">
    <source>
        <dbReference type="ARBA" id="ARBA00022771"/>
    </source>
</evidence>
<keyword evidence="3" id="KW-0808">Transferase</keyword>
<dbReference type="EMBL" id="SDAM02000100">
    <property type="protein sequence ID" value="KAH6830175.1"/>
    <property type="molecule type" value="Genomic_DNA"/>
</dbReference>
<organism evidence="10 11">
    <name type="scientific">Perilla frutescens var. hirtella</name>
    <name type="common">Perilla citriodora</name>
    <name type="synonym">Perilla setoyensis</name>
    <dbReference type="NCBI Taxonomy" id="608512"/>
    <lineage>
        <taxon>Eukaryota</taxon>
        <taxon>Viridiplantae</taxon>
        <taxon>Streptophyta</taxon>
        <taxon>Embryophyta</taxon>
        <taxon>Tracheophyta</taxon>
        <taxon>Spermatophyta</taxon>
        <taxon>Magnoliopsida</taxon>
        <taxon>eudicotyledons</taxon>
        <taxon>Gunneridae</taxon>
        <taxon>Pentapetalae</taxon>
        <taxon>asterids</taxon>
        <taxon>lamiids</taxon>
        <taxon>Lamiales</taxon>
        <taxon>Lamiaceae</taxon>
        <taxon>Nepetoideae</taxon>
        <taxon>Elsholtzieae</taxon>
        <taxon>Perilla</taxon>
    </lineage>
</organism>
<evidence type="ECO:0000256" key="1">
    <source>
        <dbReference type="ARBA" id="ARBA00000900"/>
    </source>
</evidence>
<dbReference type="GO" id="GO:0061630">
    <property type="term" value="F:ubiquitin protein ligase activity"/>
    <property type="evidence" value="ECO:0007669"/>
    <property type="project" value="UniProtKB-EC"/>
</dbReference>
<dbReference type="SMART" id="SM00184">
    <property type="entry name" value="RING"/>
    <property type="match status" value="1"/>
</dbReference>